<proteinExistence type="predicted"/>
<evidence type="ECO:0000256" key="1">
    <source>
        <dbReference type="SAM" id="MobiDB-lite"/>
    </source>
</evidence>
<organism evidence="2 4">
    <name type="scientific">Papiliotrema laurentii</name>
    <name type="common">Cryptococcus laurentii</name>
    <dbReference type="NCBI Taxonomy" id="5418"/>
    <lineage>
        <taxon>Eukaryota</taxon>
        <taxon>Fungi</taxon>
        <taxon>Dikarya</taxon>
        <taxon>Basidiomycota</taxon>
        <taxon>Agaricomycotina</taxon>
        <taxon>Tremellomycetes</taxon>
        <taxon>Tremellales</taxon>
        <taxon>Rhynchogastremaceae</taxon>
        <taxon>Papiliotrema</taxon>
    </lineage>
</organism>
<feature type="compositionally biased region" description="Polar residues" evidence="1">
    <location>
        <begin position="80"/>
        <end position="92"/>
    </location>
</feature>
<gene>
    <name evidence="3" type="ORF">DB88DRAFT_127818</name>
    <name evidence="2" type="ORF">DB88DRAFT_130073</name>
</gene>
<dbReference type="EMBL" id="JAODAN010000013">
    <property type="protein sequence ID" value="KAK1920717.1"/>
    <property type="molecule type" value="Genomic_DNA"/>
</dbReference>
<keyword evidence="4" id="KW-1185">Reference proteome</keyword>
<protein>
    <submittedName>
        <fullName evidence="2">Uncharacterized protein</fullName>
    </submittedName>
</protein>
<reference evidence="2" key="1">
    <citation type="submission" date="2023-02" db="EMBL/GenBank/DDBJ databases">
        <title>Identification and recombinant expression of a fungal hydrolase from Papiliotrema laurentii that hydrolyzes apple cutin and clears colloidal polyester polyurethane.</title>
        <authorList>
            <consortium name="DOE Joint Genome Institute"/>
            <person name="Roman V.A."/>
            <person name="Bojanowski C."/>
            <person name="Crable B.R."/>
            <person name="Wagner D.N."/>
            <person name="Hung C.S."/>
            <person name="Nadeau L.J."/>
            <person name="Schratz L."/>
            <person name="Haridas S."/>
            <person name="Pangilinan J."/>
            <person name="Lipzen A."/>
            <person name="Na H."/>
            <person name="Yan M."/>
            <person name="Ng V."/>
            <person name="Grigoriev I.V."/>
            <person name="Spatafora J.W."/>
            <person name="Barlow D."/>
            <person name="Biffinger J."/>
            <person name="Kelley-Loughnane N."/>
            <person name="Varaljay V.A."/>
            <person name="Crookes-Goodson W.J."/>
        </authorList>
    </citation>
    <scope>NUCLEOTIDE SEQUENCE</scope>
    <source>
        <strain evidence="2">5307AH</strain>
    </source>
</reference>
<evidence type="ECO:0000313" key="2">
    <source>
        <dbReference type="EMBL" id="KAK1920653.1"/>
    </source>
</evidence>
<dbReference type="Proteomes" id="UP001182556">
    <property type="component" value="Unassembled WGS sequence"/>
</dbReference>
<evidence type="ECO:0000313" key="3">
    <source>
        <dbReference type="EMBL" id="KAK1920717.1"/>
    </source>
</evidence>
<accession>A0AAD9FMX5</accession>
<comment type="caution">
    <text evidence="2">The sequence shown here is derived from an EMBL/GenBank/DDBJ whole genome shotgun (WGS) entry which is preliminary data.</text>
</comment>
<dbReference type="AlphaFoldDB" id="A0AAD9FMX5"/>
<name>A0AAD9FMX5_PAPLA</name>
<dbReference type="EMBL" id="JAODAN010000014">
    <property type="protein sequence ID" value="KAK1920653.1"/>
    <property type="molecule type" value="Genomic_DNA"/>
</dbReference>
<feature type="region of interest" description="Disordered" evidence="1">
    <location>
        <begin position="68"/>
        <end position="92"/>
    </location>
</feature>
<sequence>MASCIQLFFLPYLGAYSLSIIHIAICSTPSNIALSTRFAPYRSDNLYTKDLDSSHDPLSSLLLLPDLPKRPRRSPKHNIRQSLSTNLTIGVT</sequence>
<feature type="compositionally biased region" description="Basic residues" evidence="1">
    <location>
        <begin position="70"/>
        <end position="79"/>
    </location>
</feature>
<evidence type="ECO:0000313" key="4">
    <source>
        <dbReference type="Proteomes" id="UP001182556"/>
    </source>
</evidence>